<comment type="caution">
    <text evidence="2">The sequence shown here is derived from an EMBL/GenBank/DDBJ whole genome shotgun (WGS) entry which is preliminary data.</text>
</comment>
<accession>A0ABR6IXP1</accession>
<dbReference type="Pfam" id="PF01610">
    <property type="entry name" value="DDE_Tnp_ISL3"/>
    <property type="match status" value="1"/>
</dbReference>
<gene>
    <name evidence="2" type="ORF">GGD56_006452</name>
</gene>
<protein>
    <submittedName>
        <fullName evidence="2">Transposase</fullName>
    </submittedName>
</protein>
<dbReference type="PANTHER" id="PTHR33498:SF1">
    <property type="entry name" value="TRANSPOSASE FOR INSERTION SEQUENCE ELEMENT IS1557"/>
    <property type="match status" value="1"/>
</dbReference>
<dbReference type="Proteomes" id="UP000551353">
    <property type="component" value="Unassembled WGS sequence"/>
</dbReference>
<evidence type="ECO:0000259" key="1">
    <source>
        <dbReference type="Pfam" id="PF01610"/>
    </source>
</evidence>
<keyword evidence="3" id="KW-1185">Reference proteome</keyword>
<evidence type="ECO:0000313" key="3">
    <source>
        <dbReference type="Proteomes" id="UP000551353"/>
    </source>
</evidence>
<organism evidence="2 3">
    <name type="scientific">Rhizobium mongolense</name>
    <dbReference type="NCBI Taxonomy" id="57676"/>
    <lineage>
        <taxon>Bacteria</taxon>
        <taxon>Pseudomonadati</taxon>
        <taxon>Pseudomonadota</taxon>
        <taxon>Alphaproteobacteria</taxon>
        <taxon>Hyphomicrobiales</taxon>
        <taxon>Rhizobiaceae</taxon>
        <taxon>Rhizobium/Agrobacterium group</taxon>
        <taxon>Rhizobium</taxon>
    </lineage>
</organism>
<feature type="domain" description="Transposase IS204/IS1001/IS1096/IS1165 DDE" evidence="1">
    <location>
        <begin position="50"/>
        <end position="93"/>
    </location>
</feature>
<name>A0ABR6IXP1_9HYPH</name>
<dbReference type="PANTHER" id="PTHR33498">
    <property type="entry name" value="TRANSPOSASE FOR INSERTION SEQUENCE ELEMENT IS1557"/>
    <property type="match status" value="1"/>
</dbReference>
<reference evidence="2 3" key="1">
    <citation type="submission" date="2020-08" db="EMBL/GenBank/DDBJ databases">
        <title>Genomic Encyclopedia of Type Strains, Phase IV (KMG-V): Genome sequencing to study the core and pangenomes of soil and plant-associated prokaryotes.</title>
        <authorList>
            <person name="Whitman W."/>
        </authorList>
    </citation>
    <scope>NUCLEOTIDE SEQUENCE [LARGE SCALE GENOMIC DNA]</scope>
    <source>
        <strain evidence="2 3">SEMIA 4087</strain>
    </source>
</reference>
<proteinExistence type="predicted"/>
<dbReference type="InterPro" id="IPR047951">
    <property type="entry name" value="Transpos_ISL3"/>
</dbReference>
<evidence type="ECO:0000313" key="2">
    <source>
        <dbReference type="EMBL" id="MBB4232555.1"/>
    </source>
</evidence>
<dbReference type="EMBL" id="JACIFX010000014">
    <property type="protein sequence ID" value="MBB4232555.1"/>
    <property type="molecule type" value="Genomic_DNA"/>
</dbReference>
<dbReference type="InterPro" id="IPR002560">
    <property type="entry name" value="Transposase_DDE"/>
</dbReference>
<sequence>MVGLLGHNTGGRPGERLMKRLGMSISDDTILRHLKRNAARADDDAPPRIVGIDDWSWRKSWRYGTIIVDLERRKVVDILEDRSVISVAQWLKRNPLY</sequence>